<evidence type="ECO:0000313" key="11">
    <source>
        <dbReference type="EMBL" id="CUW05274.1"/>
    </source>
</evidence>
<dbReference type="InterPro" id="IPR003374">
    <property type="entry name" value="ApbE-like_sf"/>
</dbReference>
<evidence type="ECO:0000256" key="1">
    <source>
        <dbReference type="ARBA" id="ARBA00001946"/>
    </source>
</evidence>
<dbReference type="AlphaFoldDB" id="A0AAN2QX16"/>
<comment type="caution">
    <text evidence="12">The sequence shown here is derived from an EMBL/GenBank/DDBJ whole genome shotgun (WGS) entry which is preliminary data.</text>
</comment>
<keyword evidence="7" id="KW-0274">FAD</keyword>
<keyword evidence="5" id="KW-0808">Transferase</keyword>
<reference evidence="13 14" key="1">
    <citation type="submission" date="2015-12" db="EMBL/GenBank/DDBJ databases">
        <authorList>
            <person name="Andreevskaya M."/>
        </authorList>
    </citation>
    <scope>NUCLEOTIDE SEQUENCE [LARGE SCALE GENOMIC DNA]</scope>
    <source>
        <strain evidence="11 14">KSL4-2</strain>
        <strain evidence="12 13">PL111</strain>
    </source>
</reference>
<sequence length="256" mass="28661">MKIKSETFEKMAIPFTVSIAAEDTFLACRHLQNVVPQLKKELSRIESDYSPFIETSLVSRYQKGEKTVLFDNDEFQEIFAATIMAKDLTVGAFNPYFSDQYDPTGYTKGWAIEKVFGQVLHPLLGDKEISGVCLNGGGDLQFESQNHFFWNIGIENPLSLQEIISSYHLENGAVATSGRSKRGRHIKIMGKADLEQVTIYSNSLAYSDIWATAGMAAGGTLFNRLISKFKLTGIYMKQNGDLVIFERGRFQHVSAT</sequence>
<name>A0AAN2QX16_9LACO</name>
<evidence type="ECO:0000313" key="14">
    <source>
        <dbReference type="Proteomes" id="UP000199047"/>
    </source>
</evidence>
<dbReference type="Proteomes" id="UP000199047">
    <property type="component" value="Unassembled WGS sequence"/>
</dbReference>
<keyword evidence="6" id="KW-0479">Metal-binding</keyword>
<evidence type="ECO:0000256" key="3">
    <source>
        <dbReference type="ARBA" id="ARBA00016337"/>
    </source>
</evidence>
<dbReference type="EC" id="2.7.1.180" evidence="2"/>
<protein>
    <recommendedName>
        <fullName evidence="3">FAD:protein FMN transferase</fullName>
        <ecNumber evidence="2">2.7.1.180</ecNumber>
    </recommendedName>
    <alternativeName>
        <fullName evidence="9">Flavin transferase</fullName>
    </alternativeName>
</protein>
<keyword evidence="14" id="KW-1185">Reference proteome</keyword>
<proteinExistence type="predicted"/>
<evidence type="ECO:0000256" key="2">
    <source>
        <dbReference type="ARBA" id="ARBA00011955"/>
    </source>
</evidence>
<evidence type="ECO:0000256" key="4">
    <source>
        <dbReference type="ARBA" id="ARBA00022630"/>
    </source>
</evidence>
<comment type="cofactor">
    <cofactor evidence="1">
        <name>Mg(2+)</name>
        <dbReference type="ChEBI" id="CHEBI:18420"/>
    </cofactor>
</comment>
<dbReference type="PANTHER" id="PTHR30040">
    <property type="entry name" value="THIAMINE BIOSYNTHESIS LIPOPROTEIN APBE"/>
    <property type="match status" value="1"/>
</dbReference>
<organism evidence="12 13">
    <name type="scientific">Leuconostoc inhae</name>
    <dbReference type="NCBI Taxonomy" id="178001"/>
    <lineage>
        <taxon>Bacteria</taxon>
        <taxon>Bacillati</taxon>
        <taxon>Bacillota</taxon>
        <taxon>Bacilli</taxon>
        <taxon>Lactobacillales</taxon>
        <taxon>Lactobacillaceae</taxon>
        <taxon>Leuconostoc</taxon>
    </lineage>
</organism>
<dbReference type="PANTHER" id="PTHR30040:SF2">
    <property type="entry name" value="FAD:PROTEIN FMN TRANSFERASE"/>
    <property type="match status" value="1"/>
</dbReference>
<comment type="catalytic activity">
    <reaction evidence="10">
        <text>L-threonyl-[protein] + FAD = FMN-L-threonyl-[protein] + AMP + H(+)</text>
        <dbReference type="Rhea" id="RHEA:36847"/>
        <dbReference type="Rhea" id="RHEA-COMP:11060"/>
        <dbReference type="Rhea" id="RHEA-COMP:11061"/>
        <dbReference type="ChEBI" id="CHEBI:15378"/>
        <dbReference type="ChEBI" id="CHEBI:30013"/>
        <dbReference type="ChEBI" id="CHEBI:57692"/>
        <dbReference type="ChEBI" id="CHEBI:74257"/>
        <dbReference type="ChEBI" id="CHEBI:456215"/>
        <dbReference type="EC" id="2.7.1.180"/>
    </reaction>
</comment>
<keyword evidence="4" id="KW-0285">Flavoprotein</keyword>
<dbReference type="InterPro" id="IPR024932">
    <property type="entry name" value="ApbE"/>
</dbReference>
<evidence type="ECO:0000256" key="9">
    <source>
        <dbReference type="ARBA" id="ARBA00031306"/>
    </source>
</evidence>
<dbReference type="EMBL" id="FBTU01000026">
    <property type="protein sequence ID" value="CUW19212.1"/>
    <property type="molecule type" value="Genomic_DNA"/>
</dbReference>
<evidence type="ECO:0000256" key="6">
    <source>
        <dbReference type="ARBA" id="ARBA00022723"/>
    </source>
</evidence>
<keyword evidence="8" id="KW-0460">Magnesium</keyword>
<evidence type="ECO:0000256" key="5">
    <source>
        <dbReference type="ARBA" id="ARBA00022679"/>
    </source>
</evidence>
<dbReference type="Gene3D" id="3.10.520.10">
    <property type="entry name" value="ApbE-like domains"/>
    <property type="match status" value="2"/>
</dbReference>
<dbReference type="GO" id="GO:0016740">
    <property type="term" value="F:transferase activity"/>
    <property type="evidence" value="ECO:0007669"/>
    <property type="project" value="UniProtKB-KW"/>
</dbReference>
<dbReference type="GO" id="GO:0046872">
    <property type="term" value="F:metal ion binding"/>
    <property type="evidence" value="ECO:0007669"/>
    <property type="project" value="UniProtKB-KW"/>
</dbReference>
<dbReference type="Pfam" id="PF02424">
    <property type="entry name" value="ApbE"/>
    <property type="match status" value="1"/>
</dbReference>
<keyword evidence="12" id="KW-0449">Lipoprotein</keyword>
<accession>A0AAN2QX16</accession>
<evidence type="ECO:0000313" key="13">
    <source>
        <dbReference type="Proteomes" id="UP000198868"/>
    </source>
</evidence>
<dbReference type="EMBL" id="FBTB01000005">
    <property type="protein sequence ID" value="CUW05274.1"/>
    <property type="molecule type" value="Genomic_DNA"/>
</dbReference>
<dbReference type="RefSeq" id="WP_089896124.1">
    <property type="nucleotide sequence ID" value="NZ_FBTB01000005.1"/>
</dbReference>
<evidence type="ECO:0000256" key="7">
    <source>
        <dbReference type="ARBA" id="ARBA00022827"/>
    </source>
</evidence>
<evidence type="ECO:0000313" key="12">
    <source>
        <dbReference type="EMBL" id="CUW19212.1"/>
    </source>
</evidence>
<dbReference type="SUPFAM" id="SSF143631">
    <property type="entry name" value="ApbE-like"/>
    <property type="match status" value="1"/>
</dbReference>
<gene>
    <name evidence="11" type="ORF">KSL4_0098</name>
    <name evidence="12" type="ORF">PL111_1031</name>
</gene>
<evidence type="ECO:0000256" key="10">
    <source>
        <dbReference type="ARBA" id="ARBA00048540"/>
    </source>
</evidence>
<dbReference type="Proteomes" id="UP000198868">
    <property type="component" value="Unassembled WGS sequence"/>
</dbReference>
<evidence type="ECO:0000256" key="8">
    <source>
        <dbReference type="ARBA" id="ARBA00022842"/>
    </source>
</evidence>